<comment type="subcellular location">
    <subcellularLocation>
        <location evidence="1">Cell membrane</location>
        <topology evidence="1">Multi-pass membrane protein</topology>
    </subcellularLocation>
</comment>
<name>A0A142KGY5_9ACTN</name>
<gene>
    <name evidence="9" type="ORF">A8L58_09260</name>
    <name evidence="8" type="ORF">AXH35_07805</name>
</gene>
<evidence type="ECO:0000256" key="5">
    <source>
        <dbReference type="ARBA" id="ARBA00022989"/>
    </source>
</evidence>
<evidence type="ECO:0000256" key="7">
    <source>
        <dbReference type="SAM" id="Phobius"/>
    </source>
</evidence>
<dbReference type="EMBL" id="CP014352">
    <property type="protein sequence ID" value="AMS05373.1"/>
    <property type="molecule type" value="Genomic_DNA"/>
</dbReference>
<keyword evidence="4 7" id="KW-0812">Transmembrane</keyword>
<reference evidence="8 10" key="2">
    <citation type="submission" date="2016-02" db="EMBL/GenBank/DDBJ databases">
        <title>Complete Genome Sequence of Propionibacterium acidipropionici ATCC 55737.</title>
        <authorList>
            <person name="Luna Flores C.H."/>
            <person name="Nielsen L.K."/>
            <person name="Marcellin E."/>
        </authorList>
    </citation>
    <scope>NUCLEOTIDE SEQUENCE [LARGE SCALE GENOMIC DNA]</scope>
    <source>
        <strain evidence="8 10">ATCC 55737</strain>
    </source>
</reference>
<dbReference type="OrthoDB" id="4568405at2"/>
<evidence type="ECO:0000313" key="8">
    <source>
        <dbReference type="EMBL" id="AMS05373.1"/>
    </source>
</evidence>
<dbReference type="InterPro" id="IPR007341">
    <property type="entry name" value="Transgly_assoc"/>
</dbReference>
<reference evidence="9 11" key="1">
    <citation type="journal article" date="2016" name="Plant Dis.">
        <title>Improved production of propionic acid using genome shuffling.</title>
        <authorList>
            <person name="Luna-Flores C.H."/>
            <person name="Palfreyman R.W."/>
            <person name="Kromer J.O."/>
            <person name="Nielsen L.K."/>
            <person name="Marcellin E."/>
        </authorList>
    </citation>
    <scope>NUCLEOTIDE SEQUENCE [LARGE SCALE GENOMIC DNA]</scope>
    <source>
        <strain evidence="9 11">F3E8</strain>
    </source>
</reference>
<evidence type="ECO:0000256" key="1">
    <source>
        <dbReference type="ARBA" id="ARBA00004651"/>
    </source>
</evidence>
<keyword evidence="11" id="KW-1185">Reference proteome</keyword>
<evidence type="ECO:0000313" key="9">
    <source>
        <dbReference type="EMBL" id="AOZ46848.1"/>
    </source>
</evidence>
<dbReference type="Pfam" id="PF04226">
    <property type="entry name" value="Transgly_assoc"/>
    <property type="match status" value="1"/>
</dbReference>
<keyword evidence="6 7" id="KW-0472">Membrane</keyword>
<dbReference type="KEGG" id="aaci:ASQ49_07345"/>
<dbReference type="EMBL" id="CP015970">
    <property type="protein sequence ID" value="AOZ46848.1"/>
    <property type="molecule type" value="Genomic_DNA"/>
</dbReference>
<evidence type="ECO:0000256" key="6">
    <source>
        <dbReference type="ARBA" id="ARBA00023136"/>
    </source>
</evidence>
<dbReference type="Proteomes" id="UP000178666">
    <property type="component" value="Chromosome"/>
</dbReference>
<feature type="transmembrane region" description="Helical" evidence="7">
    <location>
        <begin position="33"/>
        <end position="55"/>
    </location>
</feature>
<dbReference type="OMA" id="GWIVTII"/>
<feature type="transmembrane region" description="Helical" evidence="7">
    <location>
        <begin position="6"/>
        <end position="21"/>
    </location>
</feature>
<evidence type="ECO:0000256" key="2">
    <source>
        <dbReference type="ARBA" id="ARBA00011006"/>
    </source>
</evidence>
<keyword evidence="3" id="KW-1003">Cell membrane</keyword>
<proteinExistence type="inferred from homology"/>
<dbReference type="AlphaFoldDB" id="A0A142KGY5"/>
<sequence>MGIIGWIILGLITGGIAKIILKDRAPGGWLGSLIVGIIGAALGGWLGSAMFGVGLEDFWSLQTWLLAIVGSLIVLFIYGALAGRRARA</sequence>
<comment type="similarity">
    <text evidence="2">Belongs to the UPF0410 family.</text>
</comment>
<keyword evidence="5 7" id="KW-1133">Transmembrane helix</keyword>
<evidence type="ECO:0000313" key="10">
    <source>
        <dbReference type="Proteomes" id="UP000075221"/>
    </source>
</evidence>
<evidence type="ECO:0000313" key="11">
    <source>
        <dbReference type="Proteomes" id="UP000178666"/>
    </source>
</evidence>
<dbReference type="GeneID" id="88084832"/>
<dbReference type="Proteomes" id="UP000075221">
    <property type="component" value="Chromosome"/>
</dbReference>
<evidence type="ECO:0000256" key="3">
    <source>
        <dbReference type="ARBA" id="ARBA00022475"/>
    </source>
</evidence>
<organism evidence="8 10">
    <name type="scientific">Acidipropionibacterium acidipropionici</name>
    <dbReference type="NCBI Taxonomy" id="1748"/>
    <lineage>
        <taxon>Bacteria</taxon>
        <taxon>Bacillati</taxon>
        <taxon>Actinomycetota</taxon>
        <taxon>Actinomycetes</taxon>
        <taxon>Propionibacteriales</taxon>
        <taxon>Propionibacteriaceae</taxon>
        <taxon>Acidipropionibacterium</taxon>
    </lineage>
</organism>
<dbReference type="PANTHER" id="PTHR33884:SF3">
    <property type="entry name" value="UPF0410 PROTEIN YMGE"/>
    <property type="match status" value="1"/>
</dbReference>
<evidence type="ECO:0000256" key="4">
    <source>
        <dbReference type="ARBA" id="ARBA00022692"/>
    </source>
</evidence>
<feature type="transmembrane region" description="Helical" evidence="7">
    <location>
        <begin position="61"/>
        <end position="81"/>
    </location>
</feature>
<dbReference type="PANTHER" id="PTHR33884">
    <property type="entry name" value="UPF0410 PROTEIN YMGE"/>
    <property type="match status" value="1"/>
</dbReference>
<protein>
    <submittedName>
        <fullName evidence="8">Uncharacterized protein</fullName>
    </submittedName>
</protein>
<dbReference type="RefSeq" id="WP_015071614.1">
    <property type="nucleotide sequence ID" value="NZ_CP013126.1"/>
</dbReference>
<dbReference type="GO" id="GO:0005886">
    <property type="term" value="C:plasma membrane"/>
    <property type="evidence" value="ECO:0007669"/>
    <property type="project" value="UniProtKB-SubCell"/>
</dbReference>
<accession>A0A142KGY5</accession>